<dbReference type="Proteomes" id="UP000245771">
    <property type="component" value="Unassembled WGS sequence"/>
</dbReference>
<dbReference type="GO" id="GO:0035336">
    <property type="term" value="P:long-chain fatty-acyl-CoA metabolic process"/>
    <property type="evidence" value="ECO:0007669"/>
    <property type="project" value="TreeGrafter"/>
</dbReference>
<dbReference type="PROSITE" id="PS00455">
    <property type="entry name" value="AMP_BINDING"/>
    <property type="match status" value="1"/>
</dbReference>
<feature type="region of interest" description="Disordered" evidence="6">
    <location>
        <begin position="1"/>
        <end position="21"/>
    </location>
</feature>
<dbReference type="AlphaFoldDB" id="A0A316VI78"/>
<evidence type="ECO:0000256" key="5">
    <source>
        <dbReference type="ARBA" id="ARBA00024484"/>
    </source>
</evidence>
<dbReference type="InterPro" id="IPR020845">
    <property type="entry name" value="AMP-binding_CS"/>
</dbReference>
<dbReference type="FunCoup" id="A0A316VI78">
    <property type="interactions" value="99"/>
</dbReference>
<accession>A0A316VI78</accession>
<keyword evidence="2" id="KW-0436">Ligase</keyword>
<proteinExistence type="inferred from homology"/>
<evidence type="ECO:0000256" key="3">
    <source>
        <dbReference type="ARBA" id="ARBA00022741"/>
    </source>
</evidence>
<dbReference type="InterPro" id="IPR000873">
    <property type="entry name" value="AMP-dep_synth/lig_dom"/>
</dbReference>
<dbReference type="PANTHER" id="PTHR43272:SF83">
    <property type="entry name" value="ACYL-COA SYNTHETASE LONG-CHAIN, ISOFORM J"/>
    <property type="match status" value="1"/>
</dbReference>
<evidence type="ECO:0000259" key="7">
    <source>
        <dbReference type="Pfam" id="PF00501"/>
    </source>
</evidence>
<dbReference type="RefSeq" id="XP_025357050.1">
    <property type="nucleotide sequence ID" value="XM_025498070.1"/>
</dbReference>
<dbReference type="Pfam" id="PF00501">
    <property type="entry name" value="AMP-binding"/>
    <property type="match status" value="1"/>
</dbReference>
<dbReference type="InParanoid" id="A0A316VI78"/>
<organism evidence="8 9">
    <name type="scientific">Meira miltonrushii</name>
    <dbReference type="NCBI Taxonomy" id="1280837"/>
    <lineage>
        <taxon>Eukaryota</taxon>
        <taxon>Fungi</taxon>
        <taxon>Dikarya</taxon>
        <taxon>Basidiomycota</taxon>
        <taxon>Ustilaginomycotina</taxon>
        <taxon>Exobasidiomycetes</taxon>
        <taxon>Exobasidiales</taxon>
        <taxon>Brachybasidiaceae</taxon>
        <taxon>Meira</taxon>
    </lineage>
</organism>
<dbReference type="Gene3D" id="3.40.50.12780">
    <property type="entry name" value="N-terminal domain of ligase-like"/>
    <property type="match status" value="1"/>
</dbReference>
<dbReference type="GO" id="GO:0004467">
    <property type="term" value="F:long-chain fatty acid-CoA ligase activity"/>
    <property type="evidence" value="ECO:0007669"/>
    <property type="project" value="UniProtKB-EC"/>
</dbReference>
<evidence type="ECO:0000256" key="6">
    <source>
        <dbReference type="SAM" id="MobiDB-lite"/>
    </source>
</evidence>
<dbReference type="GO" id="GO:0005524">
    <property type="term" value="F:ATP binding"/>
    <property type="evidence" value="ECO:0007669"/>
    <property type="project" value="UniProtKB-KW"/>
</dbReference>
<feature type="domain" description="AMP-dependent synthetase/ligase" evidence="7">
    <location>
        <begin position="95"/>
        <end position="500"/>
    </location>
</feature>
<evidence type="ECO:0000256" key="1">
    <source>
        <dbReference type="ARBA" id="ARBA00006432"/>
    </source>
</evidence>
<keyword evidence="4" id="KW-0067">ATP-binding</keyword>
<dbReference type="STRING" id="1280837.A0A316VI78"/>
<dbReference type="EMBL" id="KZ819602">
    <property type="protein sequence ID" value="PWN36748.1"/>
    <property type="molecule type" value="Genomic_DNA"/>
</dbReference>
<gene>
    <name evidence="8" type="ORF">FA14DRAFT_159133</name>
</gene>
<evidence type="ECO:0000256" key="4">
    <source>
        <dbReference type="ARBA" id="ARBA00022840"/>
    </source>
</evidence>
<dbReference type="Pfam" id="PF23562">
    <property type="entry name" value="AMP-binding_C_3"/>
    <property type="match status" value="1"/>
</dbReference>
<dbReference type="Gene3D" id="3.30.300.30">
    <property type="match status" value="1"/>
</dbReference>
<comment type="similarity">
    <text evidence="1">Belongs to the ATP-dependent AMP-binding enzyme family.</text>
</comment>
<keyword evidence="9" id="KW-1185">Reference proteome</keyword>
<sequence length="668" mass="73202">MSALSSVEIGDAPQKGHGKIRRAAISPDALVERPSEGNCNSMADVLDFAVKKFTNKPVMGERDLIKVHKEEKEITKKVDGKEVKEKKTWEYSELSDYHYLTYSEFYEQVQAVGSGLRGLGLSHDTRFNIYASTSLNWQKMAHSCFQQNIPFCTAYDTLGEDGLQHSLSEPDVVGIFTNPKLLKTLTNVIGNTPTVKTVIYDGKAEQEQLDKLKEAMGDREGVQIIHLDEVLKQGKANKVEPHKPKLEDVACIMYTSGSTGAPKGVILTHQNLIAALGAIEKLIGHHLKPTDTFLAYLPLAHILEFIVESACLYVGITMGYGSVKTLTSASTRNCEGDLAAFKPSVMVGVPAVWETIRKGINAKVSGGPAVARAFFKAGYAAKKNKVPVLSGAADAIVFSKVKAQTGGRLRLALSGGAAIHKETQQFLEIALVSILQGYGLTETVGMCAILVPELMQYGSVGVPVPAVEVKLVDVPDAGYFATKNQGEIWIRGPAVSKGYFKREKETKEAFTEDGWFMSGDVGQWNKDGTLSIIDRKKNLVKLAGGEYIAIERLESVYKSCDYVQNLCLHADSNAKQPMAIVFPKEDNFRKLQGADASTDFAELCKKKELVNAVLKELNSVGKQSNFSTMEQLQTVILVPEDLPVTAAQKIQRKQAVEKYKEQIDKIYP</sequence>
<evidence type="ECO:0000256" key="2">
    <source>
        <dbReference type="ARBA" id="ARBA00022598"/>
    </source>
</evidence>
<protein>
    <submittedName>
        <fullName evidence="8">Acetyl-CoA synthetase-like protein</fullName>
    </submittedName>
</protein>
<dbReference type="GO" id="GO:0005886">
    <property type="term" value="C:plasma membrane"/>
    <property type="evidence" value="ECO:0007669"/>
    <property type="project" value="TreeGrafter"/>
</dbReference>
<dbReference type="InterPro" id="IPR042099">
    <property type="entry name" value="ANL_N_sf"/>
</dbReference>
<evidence type="ECO:0000313" key="8">
    <source>
        <dbReference type="EMBL" id="PWN36748.1"/>
    </source>
</evidence>
<dbReference type="SUPFAM" id="SSF56801">
    <property type="entry name" value="Acetyl-CoA synthetase-like"/>
    <property type="match status" value="1"/>
</dbReference>
<comment type="catalytic activity">
    <reaction evidence="5">
        <text>a long-chain fatty acid + ATP + CoA = a long-chain fatty acyl-CoA + AMP + diphosphate</text>
        <dbReference type="Rhea" id="RHEA:15421"/>
        <dbReference type="ChEBI" id="CHEBI:30616"/>
        <dbReference type="ChEBI" id="CHEBI:33019"/>
        <dbReference type="ChEBI" id="CHEBI:57287"/>
        <dbReference type="ChEBI" id="CHEBI:57560"/>
        <dbReference type="ChEBI" id="CHEBI:83139"/>
        <dbReference type="ChEBI" id="CHEBI:456215"/>
        <dbReference type="EC" id="6.2.1.3"/>
    </reaction>
    <physiologicalReaction direction="left-to-right" evidence="5">
        <dbReference type="Rhea" id="RHEA:15422"/>
    </physiologicalReaction>
</comment>
<keyword evidence="3" id="KW-0547">Nucleotide-binding</keyword>
<dbReference type="OrthoDB" id="1700726at2759"/>
<evidence type="ECO:0000313" key="9">
    <source>
        <dbReference type="Proteomes" id="UP000245771"/>
    </source>
</evidence>
<name>A0A316VI78_9BASI</name>
<reference evidence="8 9" key="1">
    <citation type="journal article" date="2018" name="Mol. Biol. Evol.">
        <title>Broad Genomic Sampling Reveals a Smut Pathogenic Ancestry of the Fungal Clade Ustilaginomycotina.</title>
        <authorList>
            <person name="Kijpornyongpan T."/>
            <person name="Mondo S.J."/>
            <person name="Barry K."/>
            <person name="Sandor L."/>
            <person name="Lee J."/>
            <person name="Lipzen A."/>
            <person name="Pangilinan J."/>
            <person name="LaButti K."/>
            <person name="Hainaut M."/>
            <person name="Henrissat B."/>
            <person name="Grigoriev I.V."/>
            <person name="Spatafora J.W."/>
            <person name="Aime M.C."/>
        </authorList>
    </citation>
    <scope>NUCLEOTIDE SEQUENCE [LARGE SCALE GENOMIC DNA]</scope>
    <source>
        <strain evidence="8 9">MCA 3882</strain>
    </source>
</reference>
<dbReference type="PANTHER" id="PTHR43272">
    <property type="entry name" value="LONG-CHAIN-FATTY-ACID--COA LIGASE"/>
    <property type="match status" value="1"/>
</dbReference>
<dbReference type="GO" id="GO:0005811">
    <property type="term" value="C:lipid droplet"/>
    <property type="evidence" value="ECO:0007669"/>
    <property type="project" value="TreeGrafter"/>
</dbReference>
<dbReference type="InterPro" id="IPR045851">
    <property type="entry name" value="AMP-bd_C_sf"/>
</dbReference>
<dbReference type="GO" id="GO:0005783">
    <property type="term" value="C:endoplasmic reticulum"/>
    <property type="evidence" value="ECO:0007669"/>
    <property type="project" value="TreeGrafter"/>
</dbReference>
<dbReference type="GeneID" id="37019851"/>